<reference evidence="2" key="2">
    <citation type="submission" date="2021-09" db="EMBL/GenBank/DDBJ databases">
        <authorList>
            <person name="Jia N."/>
            <person name="Wang J."/>
            <person name="Shi W."/>
            <person name="Du L."/>
            <person name="Sun Y."/>
            <person name="Zhan W."/>
            <person name="Jiang J."/>
            <person name="Wang Q."/>
            <person name="Zhang B."/>
            <person name="Ji P."/>
            <person name="Sakyi L.B."/>
            <person name="Cui X."/>
            <person name="Yuan T."/>
            <person name="Jiang B."/>
            <person name="Yang W."/>
            <person name="Lam T.T.-Y."/>
            <person name="Chang Q."/>
            <person name="Ding S."/>
            <person name="Wang X."/>
            <person name="Zhu J."/>
            <person name="Ruan X."/>
            <person name="Zhao L."/>
            <person name="Wei J."/>
            <person name="Que T."/>
            <person name="Du C."/>
            <person name="Cheng J."/>
            <person name="Dai P."/>
            <person name="Han X."/>
            <person name="Huang E."/>
            <person name="Gao Y."/>
            <person name="Liu J."/>
            <person name="Shao H."/>
            <person name="Ye R."/>
            <person name="Li L."/>
            <person name="Wei W."/>
            <person name="Wang X."/>
            <person name="Wang C."/>
            <person name="Huo Q."/>
            <person name="Li W."/>
            <person name="Guo W."/>
            <person name="Chen H."/>
            <person name="Chen S."/>
            <person name="Zhou L."/>
            <person name="Zhou L."/>
            <person name="Ni X."/>
            <person name="Tian J."/>
            <person name="Zhou Y."/>
            <person name="Sheng Y."/>
            <person name="Liu T."/>
            <person name="Pan Y."/>
            <person name="Xia L."/>
            <person name="Li J."/>
            <person name="Zhao F."/>
            <person name="Cao W."/>
        </authorList>
    </citation>
    <scope>NUCLEOTIDE SEQUENCE</scope>
    <source>
        <strain evidence="2">Rsan-2018</strain>
        <tissue evidence="2">Larvae</tissue>
    </source>
</reference>
<reference evidence="2" key="1">
    <citation type="journal article" date="2020" name="Cell">
        <title>Large-Scale Comparative Analyses of Tick Genomes Elucidate Their Genetic Diversity and Vector Capacities.</title>
        <authorList>
            <consortium name="Tick Genome and Microbiome Consortium (TIGMIC)"/>
            <person name="Jia N."/>
            <person name="Wang J."/>
            <person name="Shi W."/>
            <person name="Du L."/>
            <person name="Sun Y."/>
            <person name="Zhan W."/>
            <person name="Jiang J.F."/>
            <person name="Wang Q."/>
            <person name="Zhang B."/>
            <person name="Ji P."/>
            <person name="Bell-Sakyi L."/>
            <person name="Cui X.M."/>
            <person name="Yuan T.T."/>
            <person name="Jiang B.G."/>
            <person name="Yang W.F."/>
            <person name="Lam T.T."/>
            <person name="Chang Q.C."/>
            <person name="Ding S.J."/>
            <person name="Wang X.J."/>
            <person name="Zhu J.G."/>
            <person name="Ruan X.D."/>
            <person name="Zhao L."/>
            <person name="Wei J.T."/>
            <person name="Ye R.Z."/>
            <person name="Que T.C."/>
            <person name="Du C.H."/>
            <person name="Zhou Y.H."/>
            <person name="Cheng J.X."/>
            <person name="Dai P.F."/>
            <person name="Guo W.B."/>
            <person name="Han X.H."/>
            <person name="Huang E.J."/>
            <person name="Li L.F."/>
            <person name="Wei W."/>
            <person name="Gao Y.C."/>
            <person name="Liu J.Z."/>
            <person name="Shao H.Z."/>
            <person name="Wang X."/>
            <person name="Wang C.C."/>
            <person name="Yang T.C."/>
            <person name="Huo Q.B."/>
            <person name="Li W."/>
            <person name="Chen H.Y."/>
            <person name="Chen S.E."/>
            <person name="Zhou L.G."/>
            <person name="Ni X.B."/>
            <person name="Tian J.H."/>
            <person name="Sheng Y."/>
            <person name="Liu T."/>
            <person name="Pan Y.S."/>
            <person name="Xia L.Y."/>
            <person name="Li J."/>
            <person name="Zhao F."/>
            <person name="Cao W.C."/>
        </authorList>
    </citation>
    <scope>NUCLEOTIDE SEQUENCE</scope>
    <source>
        <strain evidence="2">Rsan-2018</strain>
    </source>
</reference>
<evidence type="ECO:0000313" key="3">
    <source>
        <dbReference type="Proteomes" id="UP000821837"/>
    </source>
</evidence>
<keyword evidence="3" id="KW-1185">Reference proteome</keyword>
<evidence type="ECO:0000313" key="2">
    <source>
        <dbReference type="EMBL" id="KAH7942865.1"/>
    </source>
</evidence>
<name>A0A9D4SQ13_RHISA</name>
<dbReference type="VEuPathDB" id="VectorBase:RSAN_043687"/>
<keyword evidence="1" id="KW-0472">Membrane</keyword>
<sequence>MKRAWPKKCRTVLAVPTPDTNLENVYIETFPKIFTPSVVVILSHYVEGDNTFQDCRVVPPTLLTRPGSLTTNSNYKFDLNTAATSIEKLIARGMDATWALSVTMKGRWTKLKAGQPVDFLSECEHDPSAESFGRYIEVCGDPNFSNETHYKSGVRGTLFYNKNDGRILSFDNNTDVVQKLCRLRAQHYAFAYGIAAYDVDYEDYIDVCDSASVLAANEYFKKTRGALDSDFTGALPHRQLRRNLHDGRLSRGSYFGNGHGIEHTAKRQRDATIIERLIGVLLSGSGPRAATMVIGVMIALAMIVMVVTVITLASTSRSNDQTTWNDAEPDITEENVRGGSGLTVIVPEFRSPKDTWAGIICTIGTKLSVPEMLPDDRWCNYLFYDSVYKKGPAPFDPGHLDPALSIFMGHLSRFNYTAIGINFAFKKLFTPSVVVILSHYVEGDNTFQDCRVVPPTLLTRPEPLATSSHYNFDLNTAATSIEKLIARGMDAIWAISLTMKGRWTKLKAGQRADFLSECEHDPNAESFGTYMEACNDPNFSNDTVYKSGVRGTLFYNKKDGCIFSFDNNTDVVEKLCRLRAQHLTFAYGMAAYDVDYEDYRNACPSVSVLKRFTRVFTLTLLRVYMRVIFDEPRQFPDCLKLA</sequence>
<dbReference type="Proteomes" id="UP000821837">
    <property type="component" value="Unassembled WGS sequence"/>
</dbReference>
<comment type="caution">
    <text evidence="2">The sequence shown here is derived from an EMBL/GenBank/DDBJ whole genome shotgun (WGS) entry which is preliminary data.</text>
</comment>
<protein>
    <submittedName>
        <fullName evidence="2">Uncharacterized protein</fullName>
    </submittedName>
</protein>
<proteinExistence type="predicted"/>
<keyword evidence="1" id="KW-1133">Transmembrane helix</keyword>
<gene>
    <name evidence="2" type="ORF">HPB52_002042</name>
</gene>
<feature type="transmembrane region" description="Helical" evidence="1">
    <location>
        <begin position="289"/>
        <end position="313"/>
    </location>
</feature>
<evidence type="ECO:0000256" key="1">
    <source>
        <dbReference type="SAM" id="Phobius"/>
    </source>
</evidence>
<dbReference type="EMBL" id="JABSTV010001253">
    <property type="protein sequence ID" value="KAH7942865.1"/>
    <property type="molecule type" value="Genomic_DNA"/>
</dbReference>
<organism evidence="2 3">
    <name type="scientific">Rhipicephalus sanguineus</name>
    <name type="common">Brown dog tick</name>
    <name type="synonym">Ixodes sanguineus</name>
    <dbReference type="NCBI Taxonomy" id="34632"/>
    <lineage>
        <taxon>Eukaryota</taxon>
        <taxon>Metazoa</taxon>
        <taxon>Ecdysozoa</taxon>
        <taxon>Arthropoda</taxon>
        <taxon>Chelicerata</taxon>
        <taxon>Arachnida</taxon>
        <taxon>Acari</taxon>
        <taxon>Parasitiformes</taxon>
        <taxon>Ixodida</taxon>
        <taxon>Ixodoidea</taxon>
        <taxon>Ixodidae</taxon>
        <taxon>Rhipicephalinae</taxon>
        <taxon>Rhipicephalus</taxon>
        <taxon>Rhipicephalus</taxon>
    </lineage>
</organism>
<accession>A0A9D4SQ13</accession>
<dbReference type="AlphaFoldDB" id="A0A9D4SQ13"/>
<keyword evidence="1" id="KW-0812">Transmembrane</keyword>